<evidence type="ECO:0000256" key="5">
    <source>
        <dbReference type="ARBA" id="ARBA00022692"/>
    </source>
</evidence>
<dbReference type="KEGG" id="elio:KO353_12610"/>
<evidence type="ECO:0000256" key="1">
    <source>
        <dbReference type="ARBA" id="ARBA00004429"/>
    </source>
</evidence>
<dbReference type="GO" id="GO:0015740">
    <property type="term" value="P:C4-dicarboxylate transport"/>
    <property type="evidence" value="ECO:0007669"/>
    <property type="project" value="TreeGrafter"/>
</dbReference>
<proteinExistence type="inferred from homology"/>
<reference evidence="11" key="1">
    <citation type="submission" date="2021-06" db="EMBL/GenBank/DDBJ databases">
        <title>Elioraea tepida, sp. nov., a moderately thermophilic aerobic anoxygenic phototrophic bacterium isolated from an alkaline siliceous hot spring mat community in Yellowstone National Park, WY, USA.</title>
        <authorList>
            <person name="Saini M.K."/>
            <person name="Yoshida S."/>
            <person name="Sebastian A."/>
            <person name="Hirose S."/>
            <person name="Hara E."/>
            <person name="Tamaki H."/>
            <person name="Soulier N.T."/>
            <person name="Albert I."/>
            <person name="Hanada S."/>
            <person name="Bryant D.A."/>
            <person name="Tank M."/>
        </authorList>
    </citation>
    <scope>NUCLEOTIDE SEQUENCE</scope>
    <source>
        <strain evidence="11">MS-P2</strain>
    </source>
</reference>
<dbReference type="InterPro" id="IPR007387">
    <property type="entry name" value="TRAP_DctQ"/>
</dbReference>
<feature type="transmembrane region" description="Helical" evidence="9">
    <location>
        <begin position="46"/>
        <end position="64"/>
    </location>
</feature>
<evidence type="ECO:0000256" key="7">
    <source>
        <dbReference type="ARBA" id="ARBA00023136"/>
    </source>
</evidence>
<evidence type="ECO:0000256" key="4">
    <source>
        <dbReference type="ARBA" id="ARBA00022519"/>
    </source>
</evidence>
<evidence type="ECO:0000256" key="3">
    <source>
        <dbReference type="ARBA" id="ARBA00022475"/>
    </source>
</evidence>
<feature type="transmembrane region" description="Helical" evidence="9">
    <location>
        <begin position="133"/>
        <end position="154"/>
    </location>
</feature>
<keyword evidence="3" id="KW-1003">Cell membrane</keyword>
<dbReference type="Proteomes" id="UP000694001">
    <property type="component" value="Chromosome"/>
</dbReference>
<accession>A0A975U2E1</accession>
<dbReference type="AlphaFoldDB" id="A0A975U2E1"/>
<dbReference type="GO" id="GO:0022857">
    <property type="term" value="F:transmembrane transporter activity"/>
    <property type="evidence" value="ECO:0007669"/>
    <property type="project" value="UniProtKB-UniRule"/>
</dbReference>
<dbReference type="PANTHER" id="PTHR35011">
    <property type="entry name" value="2,3-DIKETO-L-GULONATE TRAP TRANSPORTER SMALL PERMEASE PROTEIN YIAM"/>
    <property type="match status" value="1"/>
</dbReference>
<keyword evidence="5 9" id="KW-0812">Transmembrane</keyword>
<dbReference type="RefSeq" id="WP_218285077.1">
    <property type="nucleotide sequence ID" value="NZ_CP076448.1"/>
</dbReference>
<comment type="subcellular location">
    <subcellularLocation>
        <location evidence="1 9">Cell inner membrane</location>
        <topology evidence="1 9">Multi-pass membrane protein</topology>
    </subcellularLocation>
</comment>
<keyword evidence="12" id="KW-1185">Reference proteome</keyword>
<dbReference type="Pfam" id="PF04290">
    <property type="entry name" value="DctQ"/>
    <property type="match status" value="1"/>
</dbReference>
<dbReference type="PANTHER" id="PTHR35011:SF10">
    <property type="entry name" value="TRAP TRANSPORTER SMALL PERMEASE PROTEIN"/>
    <property type="match status" value="1"/>
</dbReference>
<comment type="function">
    <text evidence="9">Part of the tripartite ATP-independent periplasmic (TRAP) transport system.</text>
</comment>
<evidence type="ECO:0000256" key="6">
    <source>
        <dbReference type="ARBA" id="ARBA00022989"/>
    </source>
</evidence>
<keyword evidence="7 9" id="KW-0472">Membrane</keyword>
<evidence type="ECO:0000256" key="8">
    <source>
        <dbReference type="ARBA" id="ARBA00038436"/>
    </source>
</evidence>
<feature type="transmembrane region" description="Helical" evidence="9">
    <location>
        <begin position="85"/>
        <end position="107"/>
    </location>
</feature>
<dbReference type="InterPro" id="IPR055348">
    <property type="entry name" value="DctQ"/>
</dbReference>
<sequence>MLRRSLDTLYGASGIAGAVALLAVGGLILAQVVLRQVGGLLPGGDDLTAFSMAACAMLPLAYAFRHGAHIRVDLLIGRVRGRARTVIEAVALAAAACMSLLFAWAAVDLVSDSVTFEEVAQGMLAVPLWMPQSFMAAGALVFAIALIDDLVVLLQGGMPSYRRGSETALEKASEEL</sequence>
<protein>
    <recommendedName>
        <fullName evidence="9">TRAP transporter small permease protein</fullName>
    </recommendedName>
</protein>
<dbReference type="GO" id="GO:0005886">
    <property type="term" value="C:plasma membrane"/>
    <property type="evidence" value="ECO:0007669"/>
    <property type="project" value="UniProtKB-SubCell"/>
</dbReference>
<evidence type="ECO:0000259" key="10">
    <source>
        <dbReference type="Pfam" id="PF04290"/>
    </source>
</evidence>
<organism evidence="11 12">
    <name type="scientific">Elioraea tepida</name>
    <dbReference type="NCBI Taxonomy" id="2843330"/>
    <lineage>
        <taxon>Bacteria</taxon>
        <taxon>Pseudomonadati</taxon>
        <taxon>Pseudomonadota</taxon>
        <taxon>Alphaproteobacteria</taxon>
        <taxon>Acetobacterales</taxon>
        <taxon>Elioraeaceae</taxon>
        <taxon>Elioraea</taxon>
    </lineage>
</organism>
<evidence type="ECO:0000256" key="2">
    <source>
        <dbReference type="ARBA" id="ARBA00022448"/>
    </source>
</evidence>
<dbReference type="EMBL" id="CP076448">
    <property type="protein sequence ID" value="QXM24108.1"/>
    <property type="molecule type" value="Genomic_DNA"/>
</dbReference>
<comment type="subunit">
    <text evidence="9">The complex comprises the extracytoplasmic solute receptor protein and the two transmembrane proteins.</text>
</comment>
<name>A0A975U2E1_9PROT</name>
<keyword evidence="2 9" id="KW-0813">Transport</keyword>
<gene>
    <name evidence="11" type="ORF">KO353_12610</name>
</gene>
<feature type="domain" description="Tripartite ATP-independent periplasmic transporters DctQ component" evidence="10">
    <location>
        <begin position="26"/>
        <end position="155"/>
    </location>
</feature>
<keyword evidence="4 9" id="KW-0997">Cell inner membrane</keyword>
<comment type="similarity">
    <text evidence="8 9">Belongs to the TRAP transporter small permease family.</text>
</comment>
<feature type="transmembrane region" description="Helical" evidence="9">
    <location>
        <begin position="12"/>
        <end position="34"/>
    </location>
</feature>
<evidence type="ECO:0000313" key="12">
    <source>
        <dbReference type="Proteomes" id="UP000694001"/>
    </source>
</evidence>
<keyword evidence="6 9" id="KW-1133">Transmembrane helix</keyword>
<evidence type="ECO:0000313" key="11">
    <source>
        <dbReference type="EMBL" id="QXM24108.1"/>
    </source>
</evidence>
<evidence type="ECO:0000256" key="9">
    <source>
        <dbReference type="RuleBase" id="RU369079"/>
    </source>
</evidence>